<protein>
    <submittedName>
        <fullName evidence="1">(Mediterranean fruit fly) hypothetical protein</fullName>
    </submittedName>
</protein>
<proteinExistence type="predicted"/>
<name>A0A811UQJ4_CERCA</name>
<comment type="caution">
    <text evidence="1">The sequence shown here is derived from an EMBL/GenBank/DDBJ whole genome shotgun (WGS) entry which is preliminary data.</text>
</comment>
<dbReference type="Proteomes" id="UP000606786">
    <property type="component" value="Unassembled WGS sequence"/>
</dbReference>
<dbReference type="EMBL" id="CAJHJT010000012">
    <property type="protein sequence ID" value="CAD7000047.1"/>
    <property type="molecule type" value="Genomic_DNA"/>
</dbReference>
<dbReference type="AlphaFoldDB" id="A0A811UQJ4"/>
<reference evidence="1" key="1">
    <citation type="submission" date="2020-11" db="EMBL/GenBank/DDBJ databases">
        <authorList>
            <person name="Whitehead M."/>
        </authorList>
    </citation>
    <scope>NUCLEOTIDE SEQUENCE</scope>
    <source>
        <strain evidence="1">EGII</strain>
    </source>
</reference>
<organism evidence="1 2">
    <name type="scientific">Ceratitis capitata</name>
    <name type="common">Mediterranean fruit fly</name>
    <name type="synonym">Tephritis capitata</name>
    <dbReference type="NCBI Taxonomy" id="7213"/>
    <lineage>
        <taxon>Eukaryota</taxon>
        <taxon>Metazoa</taxon>
        <taxon>Ecdysozoa</taxon>
        <taxon>Arthropoda</taxon>
        <taxon>Hexapoda</taxon>
        <taxon>Insecta</taxon>
        <taxon>Pterygota</taxon>
        <taxon>Neoptera</taxon>
        <taxon>Endopterygota</taxon>
        <taxon>Diptera</taxon>
        <taxon>Brachycera</taxon>
        <taxon>Muscomorpha</taxon>
        <taxon>Tephritoidea</taxon>
        <taxon>Tephritidae</taxon>
        <taxon>Ceratitis</taxon>
        <taxon>Ceratitis</taxon>
    </lineage>
</organism>
<evidence type="ECO:0000313" key="2">
    <source>
        <dbReference type="Proteomes" id="UP000606786"/>
    </source>
</evidence>
<evidence type="ECO:0000313" key="1">
    <source>
        <dbReference type="EMBL" id="CAD7000047.1"/>
    </source>
</evidence>
<accession>A0A811UQJ4</accession>
<sequence length="121" mass="13905">MVFGKGKNRILFSQRKSIIQLEQRLVRLSMTNNLDQQKNFKGRFLHTLLWAMTTLNGTFLQLSGGRAKVHGIERVTAASFYNQLDYRKSLTTKFNFLHSMASQFHNQPSKTAGIKIDSKLN</sequence>
<keyword evidence="2" id="KW-1185">Reference proteome</keyword>
<gene>
    <name evidence="1" type="ORF">CCAP1982_LOCUS8551</name>
</gene>